<name>A0A514CP74_9BACT</name>
<dbReference type="EMBL" id="CP041253">
    <property type="protein sequence ID" value="QDH81600.1"/>
    <property type="molecule type" value="Genomic_DNA"/>
</dbReference>
<organism evidence="2 3">
    <name type="scientific">Echinicola soli</name>
    <dbReference type="NCBI Taxonomy" id="2591634"/>
    <lineage>
        <taxon>Bacteria</taxon>
        <taxon>Pseudomonadati</taxon>
        <taxon>Bacteroidota</taxon>
        <taxon>Cytophagia</taxon>
        <taxon>Cytophagales</taxon>
        <taxon>Cyclobacteriaceae</taxon>
        <taxon>Echinicola</taxon>
    </lineage>
</organism>
<reference evidence="2 3" key="1">
    <citation type="submission" date="2019-06" db="EMBL/GenBank/DDBJ databases">
        <title>Echinicola alkalisoli sp. nov. isolated from saline soil.</title>
        <authorList>
            <person name="Sun J.-Q."/>
            <person name="Xu L."/>
        </authorList>
    </citation>
    <scope>NUCLEOTIDE SEQUENCE [LARGE SCALE GENOMIC DNA]</scope>
    <source>
        <strain evidence="2 3">LN3S3</strain>
    </source>
</reference>
<dbReference type="Gene3D" id="2.30.30.240">
    <property type="entry name" value="PRC-barrel domain"/>
    <property type="match status" value="1"/>
</dbReference>
<evidence type="ECO:0000313" key="2">
    <source>
        <dbReference type="EMBL" id="QDH81600.1"/>
    </source>
</evidence>
<accession>A0A514CP74</accession>
<proteinExistence type="predicted"/>
<keyword evidence="3" id="KW-1185">Reference proteome</keyword>
<dbReference type="AlphaFoldDB" id="A0A514CP74"/>
<gene>
    <name evidence="2" type="ORF">FKX85_15375</name>
</gene>
<dbReference type="InterPro" id="IPR011033">
    <property type="entry name" value="PRC_barrel-like_sf"/>
</dbReference>
<dbReference type="Pfam" id="PF05239">
    <property type="entry name" value="PRC"/>
    <property type="match status" value="1"/>
</dbReference>
<dbReference type="PANTHER" id="PTHR36505">
    <property type="entry name" value="BLR1072 PROTEIN"/>
    <property type="match status" value="1"/>
</dbReference>
<evidence type="ECO:0000313" key="3">
    <source>
        <dbReference type="Proteomes" id="UP000316614"/>
    </source>
</evidence>
<sequence length="120" mass="13448">MNDLILSGSSIKGTTVKTPLDEKIGSIKDLMIETSTGHIAYAVLEVDTGFLNLGSKFFAIPWQALSLDNHQDEVIILDVDKDRLEASPGFDKDNWPTGPQYDFINKVHAYYGYKRDKNIL</sequence>
<protein>
    <submittedName>
        <fullName evidence="2">PRC-barrel domain containing protein</fullName>
    </submittedName>
</protein>
<feature type="domain" description="PRC-barrel" evidence="1">
    <location>
        <begin position="7"/>
        <end position="82"/>
    </location>
</feature>
<dbReference type="PANTHER" id="PTHR36505:SF1">
    <property type="entry name" value="BLR1072 PROTEIN"/>
    <property type="match status" value="1"/>
</dbReference>
<evidence type="ECO:0000259" key="1">
    <source>
        <dbReference type="Pfam" id="PF05239"/>
    </source>
</evidence>
<dbReference type="SUPFAM" id="SSF50346">
    <property type="entry name" value="PRC-barrel domain"/>
    <property type="match status" value="1"/>
</dbReference>
<dbReference type="KEGG" id="echi:FKX85_15375"/>
<dbReference type="OrthoDB" id="286778at2"/>
<dbReference type="InterPro" id="IPR027275">
    <property type="entry name" value="PRC-brl_dom"/>
</dbReference>
<dbReference type="Proteomes" id="UP000316614">
    <property type="component" value="Chromosome"/>
</dbReference>